<sequence>MSVRNMTTRSLKSLPNVPAKFTKCLPGDIYTTNVTEENQPNIMRMPRPVHGAVYSHVYPEHAPDPLVLAISKPACQAIDLDSTTDEKEFAEVFSGNKVLPDTRPWSLCYAGHQFGYYAGQLGDGRAISLFETVNNKGESWEIQLKGAGRTPYSRFGDGYAVLRSSIREFLMSEHMHALGVPTTRALALIETSRDVYREDGPREIQPETGAIVARMAPSWLRFGNFEIFYHRDDMDNVRKLADYTIENVVTEQEGPGNKYAQMFRNITKNTAKMVAEWQAVGFNHGVMNTDNMSVLGLTMDYGPFQIMDFYNPRYVCNHSDEAGRYAFHRQPSVCIFNLVRLGIPLFELIGAGDQVDTLVFASKEDETREGVTSEKVLEEYRANAQKFVQNLLQDEFKDYFMSSLLTKMRSKIGLKACSDIENKSDMDDVIIPLLDWMTNHHIDYHKFYRSLGNYKMTSEGEEKDHEKAVHEWLDIYAEEESQVEESKQTLKPWLAIYRHRLMKENSVCEERKARMNAVNPRFVLRNSIAEKVIESFEKDTDEEAKEVLNACLDACIHPFRDHYEDARVEEWIHSPIPDKDMRCSCSS</sequence>
<dbReference type="Pfam" id="PF02696">
    <property type="entry name" value="SelO"/>
    <property type="match status" value="1"/>
</dbReference>
<keyword evidence="5" id="KW-0479">Metal-binding</keyword>
<keyword evidence="11" id="KW-1185">Reference proteome</keyword>
<organism evidence="10 11">
    <name type="scientific">Helicostylum pulchrum</name>
    <dbReference type="NCBI Taxonomy" id="562976"/>
    <lineage>
        <taxon>Eukaryota</taxon>
        <taxon>Fungi</taxon>
        <taxon>Fungi incertae sedis</taxon>
        <taxon>Mucoromycota</taxon>
        <taxon>Mucoromycotina</taxon>
        <taxon>Mucoromycetes</taxon>
        <taxon>Mucorales</taxon>
        <taxon>Mucorineae</taxon>
        <taxon>Mucoraceae</taxon>
        <taxon>Helicostylum</taxon>
    </lineage>
</organism>
<dbReference type="Proteomes" id="UP001476247">
    <property type="component" value="Unassembled WGS sequence"/>
</dbReference>
<name>A0ABP9XZQ9_9FUNG</name>
<accession>A0ABP9XZQ9</accession>
<gene>
    <name evidence="10" type="ORF">HPULCUR_005664</name>
</gene>
<evidence type="ECO:0000256" key="9">
    <source>
        <dbReference type="ARBA" id="ARBA00031547"/>
    </source>
</evidence>
<dbReference type="PANTHER" id="PTHR32057:SF14">
    <property type="entry name" value="PROTEIN ADENYLYLTRANSFERASE SELO, MITOCHONDRIAL"/>
    <property type="match status" value="1"/>
</dbReference>
<evidence type="ECO:0000313" key="10">
    <source>
        <dbReference type="EMBL" id="GAA5800239.1"/>
    </source>
</evidence>
<evidence type="ECO:0000256" key="5">
    <source>
        <dbReference type="ARBA" id="ARBA00022723"/>
    </source>
</evidence>
<dbReference type="NCBIfam" id="NF000658">
    <property type="entry name" value="PRK00029.1"/>
    <property type="match status" value="1"/>
</dbReference>
<keyword evidence="3" id="KW-0808">Transferase</keyword>
<evidence type="ECO:0000313" key="11">
    <source>
        <dbReference type="Proteomes" id="UP001476247"/>
    </source>
</evidence>
<evidence type="ECO:0000256" key="4">
    <source>
        <dbReference type="ARBA" id="ARBA00022695"/>
    </source>
</evidence>
<evidence type="ECO:0000256" key="2">
    <source>
        <dbReference type="ARBA" id="ARBA00009747"/>
    </source>
</evidence>
<evidence type="ECO:0000256" key="6">
    <source>
        <dbReference type="ARBA" id="ARBA00022741"/>
    </source>
</evidence>
<evidence type="ECO:0000256" key="8">
    <source>
        <dbReference type="ARBA" id="ARBA00022842"/>
    </source>
</evidence>
<comment type="caution">
    <text evidence="10">The sequence shown here is derived from an EMBL/GenBank/DDBJ whole genome shotgun (WGS) entry which is preliminary data.</text>
</comment>
<dbReference type="PANTHER" id="PTHR32057">
    <property type="entry name" value="PROTEIN ADENYLYLTRANSFERASE SELO, MITOCHONDRIAL"/>
    <property type="match status" value="1"/>
</dbReference>
<keyword evidence="4" id="KW-0548">Nucleotidyltransferase</keyword>
<protein>
    <recommendedName>
        <fullName evidence="9">Selenoprotein O</fullName>
    </recommendedName>
</protein>
<comment type="similarity">
    <text evidence="2">Belongs to the SELO family.</text>
</comment>
<evidence type="ECO:0000256" key="1">
    <source>
        <dbReference type="ARBA" id="ARBA00001946"/>
    </source>
</evidence>
<keyword evidence="8" id="KW-0460">Magnesium</keyword>
<reference evidence="10 11" key="1">
    <citation type="submission" date="2024-04" db="EMBL/GenBank/DDBJ databases">
        <title>genome sequences of Mucor flavus KT1a and Helicostylum pulchrum KT1b strains isolation_sourced from the surface of a dry-aged beef.</title>
        <authorList>
            <person name="Toyotome T."/>
            <person name="Hosono M."/>
            <person name="Torimaru M."/>
            <person name="Fukuda K."/>
            <person name="Mikami N."/>
        </authorList>
    </citation>
    <scope>NUCLEOTIDE SEQUENCE [LARGE SCALE GENOMIC DNA]</scope>
    <source>
        <strain evidence="10 11">KT1b</strain>
    </source>
</reference>
<dbReference type="InterPro" id="IPR003846">
    <property type="entry name" value="SelO"/>
</dbReference>
<evidence type="ECO:0000256" key="3">
    <source>
        <dbReference type="ARBA" id="ARBA00022679"/>
    </source>
</evidence>
<keyword evidence="7" id="KW-0067">ATP-binding</keyword>
<evidence type="ECO:0000256" key="7">
    <source>
        <dbReference type="ARBA" id="ARBA00022840"/>
    </source>
</evidence>
<dbReference type="EMBL" id="BAABUJ010000015">
    <property type="protein sequence ID" value="GAA5800239.1"/>
    <property type="molecule type" value="Genomic_DNA"/>
</dbReference>
<dbReference type="HAMAP" id="MF_00692">
    <property type="entry name" value="SelO"/>
    <property type="match status" value="1"/>
</dbReference>
<proteinExistence type="inferred from homology"/>
<keyword evidence="6" id="KW-0547">Nucleotide-binding</keyword>
<comment type="cofactor">
    <cofactor evidence="1">
        <name>Mg(2+)</name>
        <dbReference type="ChEBI" id="CHEBI:18420"/>
    </cofactor>
</comment>